<accession>A0A1E3RYH4</accession>
<keyword evidence="2" id="KW-0472">Membrane</keyword>
<dbReference type="RefSeq" id="WP_069404550.1">
    <property type="nucleotide sequence ID" value="NZ_MIGZ01000029.1"/>
</dbReference>
<sequence length="218" mass="23728">MPTIDIDRDAAHEAAQRELAKPIYPKASLSERLGDWFNDLLNRLVSDASSIPGGWLTITVLAVLLAVAVIVAVRILRRTMRTARGGDYAVLAEHDLSAAQHRATAEQFAAARNWAPAIRHRVRAVARQLEESEVLDPVPGRTATELARDAGRALPELADELRTAATAFNDVTYGERPGTEDTYQATVDLDNRLRRVQPASGADGPATPTTSDSWAEVR</sequence>
<dbReference type="AlphaFoldDB" id="A0A1E3RYH4"/>
<evidence type="ECO:0000259" key="3">
    <source>
        <dbReference type="Pfam" id="PF13559"/>
    </source>
</evidence>
<evidence type="ECO:0000313" key="5">
    <source>
        <dbReference type="Proteomes" id="UP000094243"/>
    </source>
</evidence>
<feature type="transmembrane region" description="Helical" evidence="2">
    <location>
        <begin position="54"/>
        <end position="76"/>
    </location>
</feature>
<protein>
    <recommendedName>
        <fullName evidence="3">Protein-glutamine gamma-glutamyltransferase-like C-terminal domain-containing protein</fullName>
    </recommendedName>
</protein>
<comment type="caution">
    <text evidence="4">The sequence shown here is derived from an EMBL/GenBank/DDBJ whole genome shotgun (WGS) entry which is preliminary data.</text>
</comment>
<dbReference type="Proteomes" id="UP000094243">
    <property type="component" value="Unassembled WGS sequence"/>
</dbReference>
<dbReference type="Pfam" id="PF13559">
    <property type="entry name" value="DUF4129"/>
    <property type="match status" value="1"/>
</dbReference>
<keyword evidence="5" id="KW-1185">Reference proteome</keyword>
<dbReference type="InterPro" id="IPR025403">
    <property type="entry name" value="TgpA-like_C"/>
</dbReference>
<evidence type="ECO:0000313" key="4">
    <source>
        <dbReference type="EMBL" id="ODQ94900.1"/>
    </source>
</evidence>
<keyword evidence="2" id="KW-1133">Transmembrane helix</keyword>
<feature type="compositionally biased region" description="Polar residues" evidence="1">
    <location>
        <begin position="207"/>
        <end position="218"/>
    </location>
</feature>
<evidence type="ECO:0000256" key="1">
    <source>
        <dbReference type="SAM" id="MobiDB-lite"/>
    </source>
</evidence>
<feature type="region of interest" description="Disordered" evidence="1">
    <location>
        <begin position="191"/>
        <end position="218"/>
    </location>
</feature>
<gene>
    <name evidence="4" type="ORF">BHQ17_07350</name>
</gene>
<feature type="domain" description="Protein-glutamine gamma-glutamyltransferase-like C-terminal" evidence="3">
    <location>
        <begin position="123"/>
        <end position="189"/>
    </location>
</feature>
<dbReference type="EMBL" id="MIGZ01000029">
    <property type="protein sequence ID" value="ODQ94900.1"/>
    <property type="molecule type" value="Genomic_DNA"/>
</dbReference>
<proteinExistence type="predicted"/>
<reference evidence="5" key="1">
    <citation type="submission" date="2016-09" db="EMBL/GenBank/DDBJ databases">
        <authorList>
            <person name="Greninger A.L."/>
            <person name="Jerome K.R."/>
            <person name="Mcnair B."/>
            <person name="Wallis C."/>
            <person name="Fang F."/>
        </authorList>
    </citation>
    <scope>NUCLEOTIDE SEQUENCE [LARGE SCALE GENOMIC DNA]</scope>
    <source>
        <strain evidence="5">M7</strain>
    </source>
</reference>
<dbReference type="OrthoDB" id="3389322at2"/>
<organism evidence="4 5">
    <name type="scientific">Mycolicibacterium holsaticum</name>
    <dbReference type="NCBI Taxonomy" id="152142"/>
    <lineage>
        <taxon>Bacteria</taxon>
        <taxon>Bacillati</taxon>
        <taxon>Actinomycetota</taxon>
        <taxon>Actinomycetes</taxon>
        <taxon>Mycobacteriales</taxon>
        <taxon>Mycobacteriaceae</taxon>
        <taxon>Mycolicibacterium</taxon>
    </lineage>
</organism>
<evidence type="ECO:0000256" key="2">
    <source>
        <dbReference type="SAM" id="Phobius"/>
    </source>
</evidence>
<keyword evidence="2" id="KW-0812">Transmembrane</keyword>
<name>A0A1E3RYH4_9MYCO</name>